<dbReference type="InterPro" id="IPR037171">
    <property type="entry name" value="NagB/RpiA_transferase-like"/>
</dbReference>
<dbReference type="InterPro" id="IPR005251">
    <property type="entry name" value="IF-M1Pi"/>
</dbReference>
<feature type="binding site" evidence="3">
    <location>
        <begin position="246"/>
        <end position="247"/>
    </location>
    <ligand>
        <name>substrate</name>
    </ligand>
</feature>
<evidence type="ECO:0000256" key="2">
    <source>
        <dbReference type="ARBA" id="ARBA00052401"/>
    </source>
</evidence>
<dbReference type="KEGG" id="hor:Hore_18480"/>
<dbReference type="PANTHER" id="PTHR43475:SF1">
    <property type="entry name" value="METHYLTHIORIBOSE-1-PHOSPHATE ISOMERASE"/>
    <property type="match status" value="1"/>
</dbReference>
<keyword evidence="1 3" id="KW-0413">Isomerase</keyword>
<dbReference type="Pfam" id="PF01008">
    <property type="entry name" value="IF-2B"/>
    <property type="match status" value="1"/>
</dbReference>
<gene>
    <name evidence="3" type="primary">mtnA</name>
    <name evidence="4" type="ordered locus">Hore_18480</name>
</gene>
<dbReference type="InterPro" id="IPR011559">
    <property type="entry name" value="Initiation_fac_2B_a/b/d"/>
</dbReference>
<dbReference type="UniPathway" id="UPA00904">
    <property type="reaction ID" value="UER00874"/>
</dbReference>
<organism evidence="4 5">
    <name type="scientific">Halothermothrix orenii (strain H 168 / OCM 544 / DSM 9562)</name>
    <dbReference type="NCBI Taxonomy" id="373903"/>
    <lineage>
        <taxon>Bacteria</taxon>
        <taxon>Bacillati</taxon>
        <taxon>Bacillota</taxon>
        <taxon>Clostridia</taxon>
        <taxon>Halanaerobiales</taxon>
        <taxon>Halothermotrichaceae</taxon>
        <taxon>Halothermothrix</taxon>
    </lineage>
</organism>
<name>B8CZ78_HALOH</name>
<dbReference type="Gene3D" id="1.20.120.420">
    <property type="entry name" value="translation initiation factor eif-2b, domain 1"/>
    <property type="match status" value="1"/>
</dbReference>
<dbReference type="RefSeq" id="WP_015923567.1">
    <property type="nucleotide sequence ID" value="NC_011899.1"/>
</dbReference>
<dbReference type="InterPro" id="IPR042529">
    <property type="entry name" value="IF_2B-like_C"/>
</dbReference>
<dbReference type="InterPro" id="IPR000649">
    <property type="entry name" value="IF-2B-related"/>
</dbReference>
<feature type="site" description="Transition state stabilizer" evidence="3">
    <location>
        <position position="156"/>
    </location>
</feature>
<keyword evidence="3" id="KW-0486">Methionine biosynthesis</keyword>
<comment type="function">
    <text evidence="3">Catalyzes the interconversion of methylthioribose-1-phosphate (MTR-1-P) into methylthioribulose-1-phosphate (MTRu-1-P).</text>
</comment>
<dbReference type="AlphaFoldDB" id="B8CZ78"/>
<dbReference type="EMBL" id="CP001098">
    <property type="protein sequence ID" value="ACL70597.1"/>
    <property type="molecule type" value="Genomic_DNA"/>
</dbReference>
<dbReference type="GO" id="GO:0019509">
    <property type="term" value="P:L-methionine salvage from methylthioadenosine"/>
    <property type="evidence" value="ECO:0007669"/>
    <property type="project" value="UniProtKB-UniRule"/>
</dbReference>
<dbReference type="FunFam" id="3.40.50.10470:FF:000006">
    <property type="entry name" value="Methylthioribose-1-phosphate isomerase"/>
    <property type="match status" value="1"/>
</dbReference>
<feature type="binding site" evidence="3">
    <location>
        <position position="195"/>
    </location>
    <ligand>
        <name>substrate</name>
    </ligand>
</feature>
<comment type="catalytic activity">
    <reaction evidence="2 3">
        <text>5-(methylsulfanyl)-alpha-D-ribose 1-phosphate = 5-(methylsulfanyl)-D-ribulose 1-phosphate</text>
        <dbReference type="Rhea" id="RHEA:19989"/>
        <dbReference type="ChEBI" id="CHEBI:58533"/>
        <dbReference type="ChEBI" id="CHEBI:58548"/>
        <dbReference type="EC" id="5.3.1.23"/>
    </reaction>
</comment>
<comment type="similarity">
    <text evidence="3">Belongs to the EIF-2B alpha/beta/delta subunits family. MtnA subfamily.</text>
</comment>
<dbReference type="eggNOG" id="COG0182">
    <property type="taxonomic scope" value="Bacteria"/>
</dbReference>
<proteinExistence type="inferred from homology"/>
<sequence>MYDTLKFEGDTLILIDQRKLPQKVEFFKCRDYRDVEFAIADMVVRGAPAIGAAGAYGVYLAASEFKNNSEEVFFKKVKEANKVLVKARPTAVNLFWAINRMEQAMKRNRNKPVSEILEILREEADNIAREDVETNQAIGKFGNEVIPQGATILTHCNAGALATVGYGTALGVIRAAHESGKNIKVYADETRPRLQGARLTAFELVEEGIPVTLIADSVAATLIRDGVIDVIVVGADRIASNGDTANKIGTFMLSELAVRFGVPLYIAAPVSTIDFDINDGSEIVIEERSPEEVTHIQGIQIAPDGVEVYNPAFDVTPAENITGIITEKGIIEPPYKEGIASLKSSQKKGDIDGQL</sequence>
<feature type="active site" description="Proton donor" evidence="3">
    <location>
        <position position="236"/>
    </location>
</feature>
<dbReference type="OrthoDB" id="9803436at2"/>
<dbReference type="GO" id="GO:0003743">
    <property type="term" value="F:translation initiation factor activity"/>
    <property type="evidence" value="ECO:0007669"/>
    <property type="project" value="UniProtKB-KW"/>
</dbReference>
<dbReference type="EC" id="5.3.1.23" evidence="3"/>
<dbReference type="FunFam" id="1.20.120.420:FF:000003">
    <property type="entry name" value="Methylthioribose-1-phosphate isomerase"/>
    <property type="match status" value="1"/>
</dbReference>
<protein>
    <recommendedName>
        <fullName evidence="3">Methylthioribose-1-phosphate isomerase</fullName>
        <shortName evidence="3">M1Pi</shortName>
        <shortName evidence="3">MTR-1-P isomerase</shortName>
        <ecNumber evidence="3">5.3.1.23</ecNumber>
    </recommendedName>
    <alternativeName>
        <fullName evidence="3">S-methyl-5-thioribose-1-phosphate isomerase</fullName>
    </alternativeName>
</protein>
<comment type="pathway">
    <text evidence="3">Amino-acid biosynthesis; L-methionine biosynthesis via salvage pathway; L-methionine from S-methyl-5-thio-alpha-D-ribose 1-phosphate: step 1/6.</text>
</comment>
<dbReference type="Gene3D" id="3.40.50.10470">
    <property type="entry name" value="Translation initiation factor eif-2b, domain 2"/>
    <property type="match status" value="1"/>
</dbReference>
<dbReference type="HOGENOM" id="CLU_016218_1_2_9"/>
<dbReference type="NCBIfam" id="NF004326">
    <property type="entry name" value="PRK05720.1"/>
    <property type="match status" value="1"/>
</dbReference>
<dbReference type="NCBIfam" id="TIGR00524">
    <property type="entry name" value="eIF-2B_rel"/>
    <property type="match status" value="1"/>
</dbReference>
<evidence type="ECO:0000256" key="3">
    <source>
        <dbReference type="HAMAP-Rule" id="MF_01678"/>
    </source>
</evidence>
<evidence type="ECO:0000256" key="1">
    <source>
        <dbReference type="ARBA" id="ARBA00023235"/>
    </source>
</evidence>
<accession>B8CZ78</accession>
<keyword evidence="5" id="KW-1185">Reference proteome</keyword>
<dbReference type="STRING" id="373903.Hore_18480"/>
<keyword evidence="3" id="KW-0028">Amino-acid biosynthesis</keyword>
<dbReference type="NCBIfam" id="TIGR00512">
    <property type="entry name" value="salvage_mtnA"/>
    <property type="match status" value="1"/>
</dbReference>
<dbReference type="InterPro" id="IPR027363">
    <property type="entry name" value="M1Pi_N"/>
</dbReference>
<dbReference type="SUPFAM" id="SSF100950">
    <property type="entry name" value="NagB/RpiA/CoA transferase-like"/>
    <property type="match status" value="1"/>
</dbReference>
<keyword evidence="4" id="KW-0396">Initiation factor</keyword>
<dbReference type="PANTHER" id="PTHR43475">
    <property type="entry name" value="METHYLTHIORIBOSE-1-PHOSPHATE ISOMERASE"/>
    <property type="match status" value="1"/>
</dbReference>
<evidence type="ECO:0000313" key="4">
    <source>
        <dbReference type="EMBL" id="ACL70597.1"/>
    </source>
</evidence>
<dbReference type="Proteomes" id="UP000000719">
    <property type="component" value="Chromosome"/>
</dbReference>
<evidence type="ECO:0000313" key="5">
    <source>
        <dbReference type="Proteomes" id="UP000000719"/>
    </source>
</evidence>
<dbReference type="HAMAP" id="MF_01678">
    <property type="entry name" value="Salvage_MtnA"/>
    <property type="match status" value="1"/>
</dbReference>
<reference evidence="4 5" key="1">
    <citation type="journal article" date="2009" name="PLoS ONE">
        <title>Genome analysis of the anaerobic thermohalophilic bacterium Halothermothrix orenii.</title>
        <authorList>
            <person name="Mavromatis K."/>
            <person name="Ivanova N."/>
            <person name="Anderson I."/>
            <person name="Lykidis A."/>
            <person name="Hooper S.D."/>
            <person name="Sun H."/>
            <person name="Kunin V."/>
            <person name="Lapidus A."/>
            <person name="Hugenholtz P."/>
            <person name="Patel B."/>
            <person name="Kyrpides N.C."/>
        </authorList>
    </citation>
    <scope>NUCLEOTIDE SEQUENCE [LARGE SCALE GENOMIC DNA]</scope>
    <source>
        <strain evidence="5">H 168 / OCM 544 / DSM 9562</strain>
    </source>
</reference>
<keyword evidence="4" id="KW-0648">Protein biosynthesis</keyword>
<feature type="binding site" evidence="3">
    <location>
        <begin position="45"/>
        <end position="47"/>
    </location>
    <ligand>
        <name>substrate</name>
    </ligand>
</feature>
<dbReference type="GO" id="GO:0046523">
    <property type="term" value="F:S-methyl-5-thioribose-1-phosphate isomerase activity"/>
    <property type="evidence" value="ECO:0007669"/>
    <property type="project" value="UniProtKB-UniRule"/>
</dbReference>
<feature type="binding site" evidence="3">
    <location>
        <position position="88"/>
    </location>
    <ligand>
        <name>substrate</name>
    </ligand>
</feature>